<evidence type="ECO:0000313" key="2">
    <source>
        <dbReference type="Proteomes" id="UP001222027"/>
    </source>
</evidence>
<accession>A0AAV8QLQ2</accession>
<reference evidence="1 2" key="1">
    <citation type="submission" date="2022-12" db="EMBL/GenBank/DDBJ databases">
        <title>Chromosome-scale assembly of the Ensete ventricosum genome.</title>
        <authorList>
            <person name="Dussert Y."/>
            <person name="Stocks J."/>
            <person name="Wendawek A."/>
            <person name="Woldeyes F."/>
            <person name="Nichols R.A."/>
            <person name="Borrell J.S."/>
        </authorList>
    </citation>
    <scope>NUCLEOTIDE SEQUENCE [LARGE SCALE GENOMIC DNA]</scope>
    <source>
        <strain evidence="2">cv. Maze</strain>
        <tissue evidence="1">Seeds</tissue>
    </source>
</reference>
<dbReference type="EMBL" id="JAQQAF010000006">
    <property type="protein sequence ID" value="KAJ8477933.1"/>
    <property type="molecule type" value="Genomic_DNA"/>
</dbReference>
<proteinExistence type="predicted"/>
<name>A0AAV8QLQ2_ENSVE</name>
<sequence length="104" mass="11553">MDGSLSFAMQEDTVSLKWGHGIVTGFHLLPSNGHEPVMEEGKRGYILPHDHLFPIVDAVIYESSFGDHMAFDRVQKVVWGSDSVNAIQGRNEASRKLWAWTVGG</sequence>
<evidence type="ECO:0000313" key="1">
    <source>
        <dbReference type="EMBL" id="KAJ8477933.1"/>
    </source>
</evidence>
<keyword evidence="2" id="KW-1185">Reference proteome</keyword>
<gene>
    <name evidence="1" type="ORF">OPV22_021660</name>
</gene>
<dbReference type="AlphaFoldDB" id="A0AAV8QLQ2"/>
<organism evidence="1 2">
    <name type="scientific">Ensete ventricosum</name>
    <name type="common">Abyssinian banana</name>
    <name type="synonym">Musa ensete</name>
    <dbReference type="NCBI Taxonomy" id="4639"/>
    <lineage>
        <taxon>Eukaryota</taxon>
        <taxon>Viridiplantae</taxon>
        <taxon>Streptophyta</taxon>
        <taxon>Embryophyta</taxon>
        <taxon>Tracheophyta</taxon>
        <taxon>Spermatophyta</taxon>
        <taxon>Magnoliopsida</taxon>
        <taxon>Liliopsida</taxon>
        <taxon>Zingiberales</taxon>
        <taxon>Musaceae</taxon>
        <taxon>Ensete</taxon>
    </lineage>
</organism>
<protein>
    <submittedName>
        <fullName evidence="1">Uncharacterized protein</fullName>
    </submittedName>
</protein>
<comment type="caution">
    <text evidence="1">The sequence shown here is derived from an EMBL/GenBank/DDBJ whole genome shotgun (WGS) entry which is preliminary data.</text>
</comment>
<dbReference type="Proteomes" id="UP001222027">
    <property type="component" value="Unassembled WGS sequence"/>
</dbReference>